<feature type="transmembrane region" description="Helical" evidence="6">
    <location>
        <begin position="513"/>
        <end position="531"/>
    </location>
</feature>
<evidence type="ECO:0000313" key="7">
    <source>
        <dbReference type="EMBL" id="KXN73451.1"/>
    </source>
</evidence>
<dbReference type="GO" id="GO:0012505">
    <property type="term" value="C:endomembrane system"/>
    <property type="evidence" value="ECO:0007669"/>
    <property type="project" value="UniProtKB-SubCell"/>
</dbReference>
<dbReference type="PANTHER" id="PTHR23501">
    <property type="entry name" value="MAJOR FACILITATOR SUPERFAMILY"/>
    <property type="match status" value="1"/>
</dbReference>
<dbReference type="SUPFAM" id="SSF103473">
    <property type="entry name" value="MFS general substrate transporter"/>
    <property type="match status" value="1"/>
</dbReference>
<feature type="transmembrane region" description="Helical" evidence="6">
    <location>
        <begin position="243"/>
        <end position="262"/>
    </location>
</feature>
<feature type="transmembrane region" description="Helical" evidence="6">
    <location>
        <begin position="189"/>
        <end position="214"/>
    </location>
</feature>
<dbReference type="OrthoDB" id="4078873at2759"/>
<keyword evidence="8" id="KW-1185">Reference proteome</keyword>
<feature type="transmembrane region" description="Helical" evidence="6">
    <location>
        <begin position="354"/>
        <end position="371"/>
    </location>
</feature>
<organism evidence="7 8">
    <name type="scientific">Conidiobolus coronatus (strain ATCC 28846 / CBS 209.66 / NRRL 28638)</name>
    <name type="common">Delacroixia coronata</name>
    <dbReference type="NCBI Taxonomy" id="796925"/>
    <lineage>
        <taxon>Eukaryota</taxon>
        <taxon>Fungi</taxon>
        <taxon>Fungi incertae sedis</taxon>
        <taxon>Zoopagomycota</taxon>
        <taxon>Entomophthoromycotina</taxon>
        <taxon>Entomophthoromycetes</taxon>
        <taxon>Entomophthorales</taxon>
        <taxon>Ancylistaceae</taxon>
        <taxon>Conidiobolus</taxon>
    </lineage>
</organism>
<evidence type="ECO:0000256" key="3">
    <source>
        <dbReference type="ARBA" id="ARBA00022692"/>
    </source>
</evidence>
<dbReference type="GO" id="GO:0005886">
    <property type="term" value="C:plasma membrane"/>
    <property type="evidence" value="ECO:0007669"/>
    <property type="project" value="TreeGrafter"/>
</dbReference>
<dbReference type="GO" id="GO:0022857">
    <property type="term" value="F:transmembrane transporter activity"/>
    <property type="evidence" value="ECO:0007669"/>
    <property type="project" value="InterPro"/>
</dbReference>
<dbReference type="Pfam" id="PF07690">
    <property type="entry name" value="MFS_1"/>
    <property type="match status" value="1"/>
</dbReference>
<feature type="transmembrane region" description="Helical" evidence="6">
    <location>
        <begin position="102"/>
        <end position="119"/>
    </location>
</feature>
<keyword evidence="2" id="KW-0813">Transport</keyword>
<proteinExistence type="predicted"/>
<evidence type="ECO:0000256" key="1">
    <source>
        <dbReference type="ARBA" id="ARBA00004127"/>
    </source>
</evidence>
<feature type="transmembrane region" description="Helical" evidence="6">
    <location>
        <begin position="125"/>
        <end position="150"/>
    </location>
</feature>
<feature type="transmembrane region" description="Helical" evidence="6">
    <location>
        <begin position="162"/>
        <end position="183"/>
    </location>
</feature>
<reference evidence="7 8" key="1">
    <citation type="journal article" date="2015" name="Genome Biol. Evol.">
        <title>Phylogenomic analyses indicate that early fungi evolved digesting cell walls of algal ancestors of land plants.</title>
        <authorList>
            <person name="Chang Y."/>
            <person name="Wang S."/>
            <person name="Sekimoto S."/>
            <person name="Aerts A.L."/>
            <person name="Choi C."/>
            <person name="Clum A."/>
            <person name="LaButti K.M."/>
            <person name="Lindquist E.A."/>
            <person name="Yee Ngan C."/>
            <person name="Ohm R.A."/>
            <person name="Salamov A.A."/>
            <person name="Grigoriev I.V."/>
            <person name="Spatafora J.W."/>
            <person name="Berbee M.L."/>
        </authorList>
    </citation>
    <scope>NUCLEOTIDE SEQUENCE [LARGE SCALE GENOMIC DNA]</scope>
    <source>
        <strain evidence="7 8">NRRL 28638</strain>
    </source>
</reference>
<evidence type="ECO:0000256" key="2">
    <source>
        <dbReference type="ARBA" id="ARBA00022448"/>
    </source>
</evidence>
<keyword evidence="5 6" id="KW-0472">Membrane</keyword>
<feature type="transmembrane region" description="Helical" evidence="6">
    <location>
        <begin position="73"/>
        <end position="95"/>
    </location>
</feature>
<evidence type="ECO:0000256" key="5">
    <source>
        <dbReference type="ARBA" id="ARBA00023136"/>
    </source>
</evidence>
<dbReference type="EMBL" id="KQ964436">
    <property type="protein sequence ID" value="KXN73451.1"/>
    <property type="molecule type" value="Genomic_DNA"/>
</dbReference>
<dbReference type="STRING" id="796925.A0A137PES7"/>
<protein>
    <submittedName>
        <fullName evidence="7">MFS general substrate transporter</fullName>
    </submittedName>
</protein>
<comment type="subcellular location">
    <subcellularLocation>
        <location evidence="1">Endomembrane system</location>
        <topology evidence="1">Multi-pass membrane protein</topology>
    </subcellularLocation>
</comment>
<feature type="transmembrane region" description="Helical" evidence="6">
    <location>
        <begin position="452"/>
        <end position="473"/>
    </location>
</feature>
<feature type="transmembrane region" description="Helical" evidence="6">
    <location>
        <begin position="274"/>
        <end position="294"/>
    </location>
</feature>
<evidence type="ECO:0000256" key="6">
    <source>
        <dbReference type="SAM" id="Phobius"/>
    </source>
</evidence>
<evidence type="ECO:0000313" key="8">
    <source>
        <dbReference type="Proteomes" id="UP000070444"/>
    </source>
</evidence>
<feature type="transmembrane region" description="Helical" evidence="6">
    <location>
        <begin position="378"/>
        <end position="400"/>
    </location>
</feature>
<dbReference type="AlphaFoldDB" id="A0A137PES7"/>
<accession>A0A137PES7</accession>
<feature type="transmembrane region" description="Helical" evidence="6">
    <location>
        <begin position="315"/>
        <end position="334"/>
    </location>
</feature>
<sequence length="551" mass="61673">MSLETSPLLESRVPEEYIESDIDLDTRGNNFGKWAIFCLFGSMLALSCVTSLTDAILFPFIPSISSEFGAFDISNVIELVQTLLSIIIIPVFGILMAKYDTVSMVIVGAGFLSLGNFMQSIAPVFWVYVVSGLVNNIGSLGIEVVFGVLLGEYIKIENRGNMITLLSLPLITGLFASLILIDWTKVVGWRWIVGCNAVGILITGSLIVCTLVYIHKRSPKKKSVRLSVISLDFEEYKHSCSGLTNYALLVVSLSFLLIPIALSQKIDNTYQNPIFLTSILFGLVSTSVLIYREFKYSISTIIPLRLFQRYPNSMWATMSLIFISMDSTLTWAYIHGYVMLSRDLDEFWLSVTQKPFQVFWTLATFITGRLLKKEITRLKPLFIIGCTINILGVLLVIPARNPETPLWILIFAQGSIGFGTGISSTCGQVAYQNVRRKDIQPITVGYYLTRNIGNALSGAMATALWTNILYHYLSLYFSDANLIEKLMKDMDETINLSADLKPLAIKAFSNTQFWMSWTSMIFGILSLYCVLQISEIQVFDDESEESNEVSH</sequence>
<dbReference type="Gene3D" id="1.20.1250.20">
    <property type="entry name" value="MFS general substrate transporter like domains"/>
    <property type="match status" value="2"/>
</dbReference>
<dbReference type="Proteomes" id="UP000070444">
    <property type="component" value="Unassembled WGS sequence"/>
</dbReference>
<dbReference type="PANTHER" id="PTHR23501:SF191">
    <property type="entry name" value="VACUOLAR BASIC AMINO ACID TRANSPORTER 4"/>
    <property type="match status" value="1"/>
</dbReference>
<dbReference type="InterPro" id="IPR036259">
    <property type="entry name" value="MFS_trans_sf"/>
</dbReference>
<feature type="transmembrane region" description="Helical" evidence="6">
    <location>
        <begin position="34"/>
        <end position="61"/>
    </location>
</feature>
<evidence type="ECO:0000256" key="4">
    <source>
        <dbReference type="ARBA" id="ARBA00022989"/>
    </source>
</evidence>
<name>A0A137PES7_CONC2</name>
<keyword evidence="4 6" id="KW-1133">Transmembrane helix</keyword>
<gene>
    <name evidence="7" type="ORF">CONCODRAFT_77319</name>
</gene>
<feature type="transmembrane region" description="Helical" evidence="6">
    <location>
        <begin position="406"/>
        <end position="431"/>
    </location>
</feature>
<dbReference type="InterPro" id="IPR011701">
    <property type="entry name" value="MFS"/>
</dbReference>
<keyword evidence="3 6" id="KW-0812">Transmembrane</keyword>